<evidence type="ECO:0000313" key="4">
    <source>
        <dbReference type="Proteomes" id="UP000051580"/>
    </source>
</evidence>
<dbReference type="AlphaFoldDB" id="A0A0R1UJX9"/>
<dbReference type="InterPro" id="IPR022123">
    <property type="entry name" value="DUF3658"/>
</dbReference>
<dbReference type="Pfam" id="PF12395">
    <property type="entry name" value="DUF3658"/>
    <property type="match status" value="1"/>
</dbReference>
<dbReference type="RefSeq" id="WP_057734961.1">
    <property type="nucleotide sequence ID" value="NZ_AZFS01000062.1"/>
</dbReference>
<protein>
    <recommendedName>
        <fullName evidence="5">DUF1835 domain-containing protein</fullName>
    </recommendedName>
</protein>
<name>A0A0R1UJX9_9LACO</name>
<proteinExistence type="predicted"/>
<dbReference type="PATRIC" id="fig|1423753.3.peg.1148"/>
<sequence>MDVTFSTTFAENLRFTQKRPALALQLELQIGDMMRLTDENNVFWMLKSRYSDQSAQQLFEDVQRQLTQLQTAVTRREPLRIWCSETAEDQLGFMWLCDRLKTTDLVVTQVKVPLAFAVTTPLPAYHQFTGLGELDVRQVLAWQLPENAVTQAERQAVSFGWQSLVLENTALRVSLNGRPMNVPAELLDGWFLPYAQVNLPIDEVIGRLMATLPPGMPDWWMRSRLAIVMSPKLSND</sequence>
<dbReference type="EMBL" id="AZFS01000062">
    <property type="protein sequence ID" value="KRL93577.1"/>
    <property type="molecule type" value="Genomic_DNA"/>
</dbReference>
<gene>
    <name evidence="3" type="ORF">FD28_GL001104</name>
</gene>
<dbReference type="Pfam" id="PF08874">
    <property type="entry name" value="DUF1835"/>
    <property type="match status" value="1"/>
</dbReference>
<evidence type="ECO:0000259" key="2">
    <source>
        <dbReference type="Pfam" id="PF12395"/>
    </source>
</evidence>
<organism evidence="3 4">
    <name type="scientific">Levilactobacillus hammesii DSM 16381</name>
    <dbReference type="NCBI Taxonomy" id="1423753"/>
    <lineage>
        <taxon>Bacteria</taxon>
        <taxon>Bacillati</taxon>
        <taxon>Bacillota</taxon>
        <taxon>Bacilli</taxon>
        <taxon>Lactobacillales</taxon>
        <taxon>Lactobacillaceae</taxon>
        <taxon>Levilactobacillus</taxon>
    </lineage>
</organism>
<dbReference type="InterPro" id="IPR014973">
    <property type="entry name" value="DUF1835"/>
</dbReference>
<accession>A0A0R1UJX9</accession>
<evidence type="ECO:0000259" key="1">
    <source>
        <dbReference type="Pfam" id="PF08874"/>
    </source>
</evidence>
<dbReference type="Proteomes" id="UP000051580">
    <property type="component" value="Unassembled WGS sequence"/>
</dbReference>
<feature type="domain" description="DUF1835" evidence="1">
    <location>
        <begin position="4"/>
        <end position="111"/>
    </location>
</feature>
<feature type="domain" description="DUF3658" evidence="2">
    <location>
        <begin position="147"/>
        <end position="226"/>
    </location>
</feature>
<evidence type="ECO:0000313" key="3">
    <source>
        <dbReference type="EMBL" id="KRL93577.1"/>
    </source>
</evidence>
<comment type="caution">
    <text evidence="3">The sequence shown here is derived from an EMBL/GenBank/DDBJ whole genome shotgun (WGS) entry which is preliminary data.</text>
</comment>
<keyword evidence="4" id="KW-1185">Reference proteome</keyword>
<dbReference type="STRING" id="1423753.FD28_GL001104"/>
<dbReference type="OrthoDB" id="1654031at2"/>
<evidence type="ECO:0008006" key="5">
    <source>
        <dbReference type="Google" id="ProtNLM"/>
    </source>
</evidence>
<reference evidence="3 4" key="1">
    <citation type="journal article" date="2015" name="Genome Announc.">
        <title>Expanding the biotechnology potential of lactobacilli through comparative genomics of 213 strains and associated genera.</title>
        <authorList>
            <person name="Sun Z."/>
            <person name="Harris H.M."/>
            <person name="McCann A."/>
            <person name="Guo C."/>
            <person name="Argimon S."/>
            <person name="Zhang W."/>
            <person name="Yang X."/>
            <person name="Jeffery I.B."/>
            <person name="Cooney J.C."/>
            <person name="Kagawa T.F."/>
            <person name="Liu W."/>
            <person name="Song Y."/>
            <person name="Salvetti E."/>
            <person name="Wrobel A."/>
            <person name="Rasinkangas P."/>
            <person name="Parkhill J."/>
            <person name="Rea M.C."/>
            <person name="O'Sullivan O."/>
            <person name="Ritari J."/>
            <person name="Douillard F.P."/>
            <person name="Paul Ross R."/>
            <person name="Yang R."/>
            <person name="Briner A.E."/>
            <person name="Felis G.E."/>
            <person name="de Vos W.M."/>
            <person name="Barrangou R."/>
            <person name="Klaenhammer T.R."/>
            <person name="Caufield P.W."/>
            <person name="Cui Y."/>
            <person name="Zhang H."/>
            <person name="O'Toole P.W."/>
        </authorList>
    </citation>
    <scope>NUCLEOTIDE SEQUENCE [LARGE SCALE GENOMIC DNA]</scope>
    <source>
        <strain evidence="3 4">DSM 16381</strain>
    </source>
</reference>